<evidence type="ECO:0000313" key="2">
    <source>
        <dbReference type="Proteomes" id="UP000018808"/>
    </source>
</evidence>
<keyword evidence="2" id="KW-1185">Reference proteome</keyword>
<dbReference type="KEGG" id="vg:18504594"/>
<reference evidence="1 2" key="1">
    <citation type="journal article" date="2014" name="Nature">
        <title>Viral tagging reveals discrete populations in Synechococcus viral genome sequence space.</title>
        <authorList>
            <person name="Deng L."/>
            <person name="Ignacio Espinoza J.C."/>
            <person name="Gregory A.C."/>
            <person name="Poulos B.T."/>
            <person name="Weitz J.S."/>
            <person name="Hugenholtz P."/>
            <person name="Sullivan M.B."/>
        </authorList>
    </citation>
    <scope>NUCLEOTIDE SEQUENCE [LARGE SCALE GENOMIC DNA]</scope>
</reference>
<dbReference type="OrthoDB" id="19294at10239"/>
<protein>
    <submittedName>
        <fullName evidence="1">Glutaredoxin</fullName>
    </submittedName>
</protein>
<dbReference type="SUPFAM" id="SSF52833">
    <property type="entry name" value="Thioredoxin-like"/>
    <property type="match status" value="1"/>
</dbReference>
<name>V5USE5_9CAUD</name>
<dbReference type="EMBL" id="KF156338">
    <property type="protein sequence ID" value="AHB80432.1"/>
    <property type="molecule type" value="Genomic_DNA"/>
</dbReference>
<sequence length="81" mass="9382">MTTAVIYSNGSQECERMATLLEKLGDVTDFQKYELGRHFEDHQFRNEFGSEATYPQVAIGYKHIGNMHDTLHYMSDKGMFL</sequence>
<dbReference type="Gene3D" id="3.40.30.10">
    <property type="entry name" value="Glutaredoxin"/>
    <property type="match status" value="1"/>
</dbReference>
<evidence type="ECO:0000313" key="1">
    <source>
        <dbReference type="EMBL" id="AHB80432.1"/>
    </source>
</evidence>
<accession>V5USE5</accession>
<organism evidence="1 2">
    <name type="scientific">Synechococcus phage ACG-2014h</name>
    <dbReference type="NCBI Taxonomy" id="1340810"/>
    <lineage>
        <taxon>Viruses</taxon>
        <taxon>Duplodnaviria</taxon>
        <taxon>Heunggongvirae</taxon>
        <taxon>Uroviricota</taxon>
        <taxon>Caudoviricetes</taxon>
        <taxon>Pantevenvirales</taxon>
        <taxon>Kyanoviridae</taxon>
        <taxon>Sedonavirus</taxon>
        <taxon>Sedonavirus tusconh</taxon>
    </lineage>
</organism>
<dbReference type="Proteomes" id="UP000018808">
    <property type="component" value="Segment"/>
</dbReference>
<proteinExistence type="predicted"/>
<dbReference type="GeneID" id="18504594"/>
<gene>
    <name evidence="1" type="ORF">S-MbCM7_018</name>
</gene>
<dbReference type="InterPro" id="IPR036249">
    <property type="entry name" value="Thioredoxin-like_sf"/>
</dbReference>
<dbReference type="RefSeq" id="YP_009008152.1">
    <property type="nucleotide sequence ID" value="NC_023587.1"/>
</dbReference>